<dbReference type="Proteomes" id="UP000237000">
    <property type="component" value="Unassembled WGS sequence"/>
</dbReference>
<evidence type="ECO:0000313" key="2">
    <source>
        <dbReference type="Proteomes" id="UP000237000"/>
    </source>
</evidence>
<dbReference type="AlphaFoldDB" id="A0A2P5E5V1"/>
<evidence type="ECO:0000313" key="1">
    <source>
        <dbReference type="EMBL" id="PON80912.1"/>
    </source>
</evidence>
<name>A0A2P5E5V1_TREOI</name>
<gene>
    <name evidence="1" type="ORF">TorRG33x02_233200</name>
</gene>
<accession>A0A2P5E5V1</accession>
<comment type="caution">
    <text evidence="1">The sequence shown here is derived from an EMBL/GenBank/DDBJ whole genome shotgun (WGS) entry which is preliminary data.</text>
</comment>
<dbReference type="InParanoid" id="A0A2P5E5V1"/>
<protein>
    <submittedName>
        <fullName evidence="1">Uncharacterized protein</fullName>
    </submittedName>
</protein>
<keyword evidence="2" id="KW-1185">Reference proteome</keyword>
<sequence>MGIKKIARKASKVAKFNSDKAETRFKVHIRNRPLGTEKGFVLDNTKSMGYPPFIVDVIIQHNWQLFCAHPEDPIVALVHKFYANLTDPEEDIVYVRGVQVPLSEEAINVVFGLEDPMDGHLEFV</sequence>
<organism evidence="1 2">
    <name type="scientific">Trema orientale</name>
    <name type="common">Charcoal tree</name>
    <name type="synonym">Celtis orientalis</name>
    <dbReference type="NCBI Taxonomy" id="63057"/>
    <lineage>
        <taxon>Eukaryota</taxon>
        <taxon>Viridiplantae</taxon>
        <taxon>Streptophyta</taxon>
        <taxon>Embryophyta</taxon>
        <taxon>Tracheophyta</taxon>
        <taxon>Spermatophyta</taxon>
        <taxon>Magnoliopsida</taxon>
        <taxon>eudicotyledons</taxon>
        <taxon>Gunneridae</taxon>
        <taxon>Pentapetalae</taxon>
        <taxon>rosids</taxon>
        <taxon>fabids</taxon>
        <taxon>Rosales</taxon>
        <taxon>Cannabaceae</taxon>
        <taxon>Trema</taxon>
    </lineage>
</organism>
<proteinExistence type="predicted"/>
<dbReference type="EMBL" id="JXTC01000229">
    <property type="protein sequence ID" value="PON80912.1"/>
    <property type="molecule type" value="Genomic_DNA"/>
</dbReference>
<reference evidence="2" key="1">
    <citation type="submission" date="2016-06" db="EMBL/GenBank/DDBJ databases">
        <title>Parallel loss of symbiosis genes in relatives of nitrogen-fixing non-legume Parasponia.</title>
        <authorList>
            <person name="Van Velzen R."/>
            <person name="Holmer R."/>
            <person name="Bu F."/>
            <person name="Rutten L."/>
            <person name="Van Zeijl A."/>
            <person name="Liu W."/>
            <person name="Santuari L."/>
            <person name="Cao Q."/>
            <person name="Sharma T."/>
            <person name="Shen D."/>
            <person name="Roswanjaya Y."/>
            <person name="Wardhani T."/>
            <person name="Kalhor M.S."/>
            <person name="Jansen J."/>
            <person name="Van den Hoogen J."/>
            <person name="Gungor B."/>
            <person name="Hartog M."/>
            <person name="Hontelez J."/>
            <person name="Verver J."/>
            <person name="Yang W.-C."/>
            <person name="Schijlen E."/>
            <person name="Repin R."/>
            <person name="Schilthuizen M."/>
            <person name="Schranz E."/>
            <person name="Heidstra R."/>
            <person name="Miyata K."/>
            <person name="Fedorova E."/>
            <person name="Kohlen W."/>
            <person name="Bisseling T."/>
            <person name="Smit S."/>
            <person name="Geurts R."/>
        </authorList>
    </citation>
    <scope>NUCLEOTIDE SEQUENCE [LARGE SCALE GENOMIC DNA]</scope>
    <source>
        <strain evidence="2">cv. RG33-2</strain>
    </source>
</reference>